<evidence type="ECO:0000313" key="2">
    <source>
        <dbReference type="EMBL" id="MDR6244496.1"/>
    </source>
</evidence>
<comment type="caution">
    <text evidence="2">The sequence shown here is derived from an EMBL/GenBank/DDBJ whole genome shotgun (WGS) entry which is preliminary data.</text>
</comment>
<organism evidence="2 3">
    <name type="scientific">Paenibacillus hunanensis</name>
    <dbReference type="NCBI Taxonomy" id="539262"/>
    <lineage>
        <taxon>Bacteria</taxon>
        <taxon>Bacillati</taxon>
        <taxon>Bacillota</taxon>
        <taxon>Bacilli</taxon>
        <taxon>Bacillales</taxon>
        <taxon>Paenibacillaceae</taxon>
        <taxon>Paenibacillus</taxon>
    </lineage>
</organism>
<proteinExistence type="predicted"/>
<evidence type="ECO:0008006" key="4">
    <source>
        <dbReference type="Google" id="ProtNLM"/>
    </source>
</evidence>
<evidence type="ECO:0000256" key="1">
    <source>
        <dbReference type="SAM" id="Phobius"/>
    </source>
</evidence>
<dbReference type="RefSeq" id="WP_188773892.1">
    <property type="nucleotide sequence ID" value="NZ_BMMB01000001.1"/>
</dbReference>
<name>A0ABU1IZ08_9BACL</name>
<protein>
    <recommendedName>
        <fullName evidence="4">DUF4179 domain-containing protein</fullName>
    </recommendedName>
</protein>
<keyword evidence="1" id="KW-0812">Transmembrane</keyword>
<dbReference type="Proteomes" id="UP001185028">
    <property type="component" value="Unassembled WGS sequence"/>
</dbReference>
<keyword evidence="1" id="KW-0472">Membrane</keyword>
<sequence>MSKRNEWKFWRDDRERRGREGYIGTFGAAGIVVVVIIVILNNYFNGNTSSTEAIPDGKALEQHTEQQVNTDSYTAFVDRETVHNGTGLKVNTATVSKDEAGKQSLKVNISVNGIGQSGYNMATFAEGQLVNADNKSTIQTNLNGFTEPGMRSVDETFSLDEAYDIAQGQNYLLQMKDLYLIQRSEASLPESVQAGHSYTVQAPQPTPIQIEQMVWSNNKEKLTIVYRIDREQSIAGVSPGILNLKDDMNGLIAHAKQGDQTIELISLNRESKDNVITQQFAVPASFNDQQREHIGLSLEYGKVVRQIKGTWTVSFELDEDQP</sequence>
<keyword evidence="1" id="KW-1133">Transmembrane helix</keyword>
<reference evidence="2 3" key="1">
    <citation type="submission" date="2023-07" db="EMBL/GenBank/DDBJ databases">
        <title>Genomic Encyclopedia of Type Strains, Phase IV (KMG-IV): sequencing the most valuable type-strain genomes for metagenomic binning, comparative biology and taxonomic classification.</title>
        <authorList>
            <person name="Goeker M."/>
        </authorList>
    </citation>
    <scope>NUCLEOTIDE SEQUENCE [LARGE SCALE GENOMIC DNA]</scope>
    <source>
        <strain evidence="2 3">DSM 22170</strain>
    </source>
</reference>
<accession>A0ABU1IZ08</accession>
<keyword evidence="3" id="KW-1185">Reference proteome</keyword>
<feature type="transmembrane region" description="Helical" evidence="1">
    <location>
        <begin position="21"/>
        <end position="44"/>
    </location>
</feature>
<gene>
    <name evidence="2" type="ORF">JOC58_002389</name>
</gene>
<evidence type="ECO:0000313" key="3">
    <source>
        <dbReference type="Proteomes" id="UP001185028"/>
    </source>
</evidence>
<dbReference type="EMBL" id="JAVDQH010000008">
    <property type="protein sequence ID" value="MDR6244496.1"/>
    <property type="molecule type" value="Genomic_DNA"/>
</dbReference>